<dbReference type="Proteomes" id="UP000054560">
    <property type="component" value="Unassembled WGS sequence"/>
</dbReference>
<sequence>MLCFVCFEMHYTGVGLIGSYTINLDTMKQGYRYVYLEDNEGTALSPVALFVHLRLETKPAYDYRKNDEARQKVAARAAGTQAPPNALASKTSAPLHHSNSVPAQHYSPTNGHVNGNTSAHRQQSYNAPGFMMPPPAFQCSPQPPQPPHAQQQHQPPPLPYAQPQPSPQAPSHTHAQNTQQPQQANQYPPQPHYAPALPPRPSPRAQQPIQPQYQYAPPTAYSYGGPPPHPNAPMPRGYQPNEASPSPVHQTLPHPSTPHPHPQSQSYQQQRPPSYGLGPESRLTHNPRPPQHHSPTTTVACPYCTVQFEGVAGTTMTCHVCLGVFTG</sequence>
<evidence type="ECO:0000256" key="1">
    <source>
        <dbReference type="SAM" id="MobiDB-lite"/>
    </source>
</evidence>
<dbReference type="RefSeq" id="XP_014148533.1">
    <property type="nucleotide sequence ID" value="XM_014293058.1"/>
</dbReference>
<dbReference type="Gene3D" id="2.60.40.150">
    <property type="entry name" value="C2 domain"/>
    <property type="match status" value="1"/>
</dbReference>
<feature type="compositionally biased region" description="Pro residues" evidence="1">
    <location>
        <begin position="131"/>
        <end position="147"/>
    </location>
</feature>
<dbReference type="AlphaFoldDB" id="A0A0L0FDV2"/>
<reference evidence="2 3" key="1">
    <citation type="submission" date="2011-02" db="EMBL/GenBank/DDBJ databases">
        <title>The Genome Sequence of Sphaeroforma arctica JP610.</title>
        <authorList>
            <consortium name="The Broad Institute Genome Sequencing Platform"/>
            <person name="Russ C."/>
            <person name="Cuomo C."/>
            <person name="Young S.K."/>
            <person name="Zeng Q."/>
            <person name="Gargeya S."/>
            <person name="Alvarado L."/>
            <person name="Berlin A."/>
            <person name="Chapman S.B."/>
            <person name="Chen Z."/>
            <person name="Freedman E."/>
            <person name="Gellesch M."/>
            <person name="Goldberg J."/>
            <person name="Griggs A."/>
            <person name="Gujja S."/>
            <person name="Heilman E."/>
            <person name="Heiman D."/>
            <person name="Howarth C."/>
            <person name="Mehta T."/>
            <person name="Neiman D."/>
            <person name="Pearson M."/>
            <person name="Roberts A."/>
            <person name="Saif S."/>
            <person name="Shea T."/>
            <person name="Shenoy N."/>
            <person name="Sisk P."/>
            <person name="Stolte C."/>
            <person name="Sykes S."/>
            <person name="White J."/>
            <person name="Yandava C."/>
            <person name="Burger G."/>
            <person name="Gray M.W."/>
            <person name="Holland P.W.H."/>
            <person name="King N."/>
            <person name="Lang F.B.F."/>
            <person name="Roger A.J."/>
            <person name="Ruiz-Trillo I."/>
            <person name="Haas B."/>
            <person name="Nusbaum C."/>
            <person name="Birren B."/>
        </authorList>
    </citation>
    <scope>NUCLEOTIDE SEQUENCE [LARGE SCALE GENOMIC DNA]</scope>
    <source>
        <strain evidence="2 3">JP610</strain>
    </source>
</reference>
<feature type="compositionally biased region" description="Polar residues" evidence="1">
    <location>
        <begin position="88"/>
        <end position="126"/>
    </location>
</feature>
<feature type="compositionally biased region" description="Low complexity" evidence="1">
    <location>
        <begin position="262"/>
        <end position="274"/>
    </location>
</feature>
<proteinExistence type="predicted"/>
<dbReference type="EMBL" id="KQ244225">
    <property type="protein sequence ID" value="KNC74631.1"/>
    <property type="molecule type" value="Genomic_DNA"/>
</dbReference>
<feature type="compositionally biased region" description="Pro residues" evidence="1">
    <location>
        <begin position="188"/>
        <end position="202"/>
    </location>
</feature>
<protein>
    <submittedName>
        <fullName evidence="2">Uncharacterized protein</fullName>
    </submittedName>
</protein>
<name>A0A0L0FDV2_9EUKA</name>
<organism evidence="2 3">
    <name type="scientific">Sphaeroforma arctica JP610</name>
    <dbReference type="NCBI Taxonomy" id="667725"/>
    <lineage>
        <taxon>Eukaryota</taxon>
        <taxon>Ichthyosporea</taxon>
        <taxon>Ichthyophonida</taxon>
        <taxon>Sphaeroforma</taxon>
    </lineage>
</organism>
<evidence type="ECO:0000313" key="2">
    <source>
        <dbReference type="EMBL" id="KNC74631.1"/>
    </source>
</evidence>
<keyword evidence="3" id="KW-1185">Reference proteome</keyword>
<dbReference type="InterPro" id="IPR035892">
    <property type="entry name" value="C2_domain_sf"/>
</dbReference>
<gene>
    <name evidence="2" type="ORF">SARC_12828</name>
</gene>
<dbReference type="GeneID" id="25913332"/>
<evidence type="ECO:0000313" key="3">
    <source>
        <dbReference type="Proteomes" id="UP000054560"/>
    </source>
</evidence>
<accession>A0A0L0FDV2</accession>
<feature type="compositionally biased region" description="Pro residues" evidence="1">
    <location>
        <begin position="154"/>
        <end position="168"/>
    </location>
</feature>
<feature type="region of interest" description="Disordered" evidence="1">
    <location>
        <begin position="72"/>
        <end position="298"/>
    </location>
</feature>
<feature type="compositionally biased region" description="Low complexity" evidence="1">
    <location>
        <begin position="169"/>
        <end position="187"/>
    </location>
</feature>
<feature type="compositionally biased region" description="Low complexity" evidence="1">
    <location>
        <begin position="203"/>
        <end position="221"/>
    </location>
</feature>